<accession>X0UX29</accession>
<dbReference type="InterPro" id="IPR023620">
    <property type="entry name" value="SmpB"/>
</dbReference>
<dbReference type="GO" id="GO:0003723">
    <property type="term" value="F:RNA binding"/>
    <property type="evidence" value="ECO:0007669"/>
    <property type="project" value="UniProtKB-KW"/>
</dbReference>
<evidence type="ECO:0000313" key="3">
    <source>
        <dbReference type="EMBL" id="GAF92970.1"/>
    </source>
</evidence>
<dbReference type="SUPFAM" id="SSF74982">
    <property type="entry name" value="Small protein B (SmpB)"/>
    <property type="match status" value="1"/>
</dbReference>
<dbReference type="HAMAP" id="MF_00023">
    <property type="entry name" value="SmpB"/>
    <property type="match status" value="1"/>
</dbReference>
<dbReference type="PANTHER" id="PTHR30308:SF2">
    <property type="entry name" value="SSRA-BINDING PROTEIN"/>
    <property type="match status" value="1"/>
</dbReference>
<proteinExistence type="inferred from homology"/>
<dbReference type="Pfam" id="PF01668">
    <property type="entry name" value="SmpB"/>
    <property type="match status" value="1"/>
</dbReference>
<dbReference type="EMBL" id="BARS01018304">
    <property type="protein sequence ID" value="GAF92970.1"/>
    <property type="molecule type" value="Genomic_DNA"/>
</dbReference>
<evidence type="ECO:0000256" key="1">
    <source>
        <dbReference type="ARBA" id="ARBA00022490"/>
    </source>
</evidence>
<dbReference type="Gene3D" id="2.40.280.10">
    <property type="match status" value="1"/>
</dbReference>
<dbReference type="CDD" id="cd09294">
    <property type="entry name" value="SmpB"/>
    <property type="match status" value="1"/>
</dbReference>
<reference evidence="3" key="1">
    <citation type="journal article" date="2014" name="Front. Microbiol.">
        <title>High frequency of phylogenetically diverse reductive dehalogenase-homologous genes in deep subseafloor sedimentary metagenomes.</title>
        <authorList>
            <person name="Kawai M."/>
            <person name="Futagami T."/>
            <person name="Toyoda A."/>
            <person name="Takaki Y."/>
            <person name="Nishi S."/>
            <person name="Hori S."/>
            <person name="Arai W."/>
            <person name="Tsubouchi T."/>
            <person name="Morono Y."/>
            <person name="Uchiyama I."/>
            <person name="Ito T."/>
            <person name="Fujiyama A."/>
            <person name="Inagaki F."/>
            <person name="Takami H."/>
        </authorList>
    </citation>
    <scope>NUCLEOTIDE SEQUENCE</scope>
    <source>
        <strain evidence="3">Expedition CK06-06</strain>
    </source>
</reference>
<sequence length="121" mass="13499">MHPSPYTATLSGQLQSTKSMLHFNFAMGKGPASTPPRIANKKARFHFEILDKFEAGIALTGSEVKSLRAGKASLAEAFALIRDGEVFLRDCNISPYPMAGYAQHKATRERKLLLHRREIRK</sequence>
<comment type="caution">
    <text evidence="3">The sequence shown here is derived from an EMBL/GenBank/DDBJ whole genome shotgun (WGS) entry which is preliminary data.</text>
</comment>
<dbReference type="InterPro" id="IPR020081">
    <property type="entry name" value="SsrA-bd_prot_CS"/>
</dbReference>
<protein>
    <recommendedName>
        <fullName evidence="4">SsrA-binding protein</fullName>
    </recommendedName>
</protein>
<evidence type="ECO:0008006" key="4">
    <source>
        <dbReference type="Google" id="ProtNLM"/>
    </source>
</evidence>
<keyword evidence="1" id="KW-0963">Cytoplasm</keyword>
<dbReference type="PROSITE" id="PS01317">
    <property type="entry name" value="SSRP"/>
    <property type="match status" value="1"/>
</dbReference>
<gene>
    <name evidence="3" type="ORF">S01H1_29799</name>
</gene>
<dbReference type="InterPro" id="IPR000037">
    <property type="entry name" value="SsrA-bd_prot"/>
</dbReference>
<organism evidence="3">
    <name type="scientific">marine sediment metagenome</name>
    <dbReference type="NCBI Taxonomy" id="412755"/>
    <lineage>
        <taxon>unclassified sequences</taxon>
        <taxon>metagenomes</taxon>
        <taxon>ecological metagenomes</taxon>
    </lineage>
</organism>
<dbReference type="PANTHER" id="PTHR30308">
    <property type="entry name" value="TMRNA-BINDING COMPONENT OF TRANS-TRANSLATION TAGGING COMPLEX"/>
    <property type="match status" value="1"/>
</dbReference>
<name>X0UX29_9ZZZZ</name>
<keyword evidence="2" id="KW-0694">RNA-binding</keyword>
<evidence type="ECO:0000256" key="2">
    <source>
        <dbReference type="ARBA" id="ARBA00022884"/>
    </source>
</evidence>
<dbReference type="GO" id="GO:0070930">
    <property type="term" value="P:trans-translation-dependent protein tagging"/>
    <property type="evidence" value="ECO:0007669"/>
    <property type="project" value="TreeGrafter"/>
</dbReference>
<dbReference type="GO" id="GO:0005829">
    <property type="term" value="C:cytosol"/>
    <property type="evidence" value="ECO:0007669"/>
    <property type="project" value="TreeGrafter"/>
</dbReference>
<dbReference type="AlphaFoldDB" id="X0UX29"/>
<feature type="non-terminal residue" evidence="3">
    <location>
        <position position="121"/>
    </location>
</feature>